<protein>
    <recommendedName>
        <fullName evidence="3">Retropepsins domain-containing protein</fullName>
    </recommendedName>
</protein>
<reference evidence="5" key="1">
    <citation type="submission" date="2016-04" db="EMBL/GenBank/DDBJ databases">
        <title>Cephalotus genome sequencing.</title>
        <authorList>
            <person name="Fukushima K."/>
            <person name="Hasebe M."/>
            <person name="Fang X."/>
        </authorList>
    </citation>
    <scope>NUCLEOTIDE SEQUENCE [LARGE SCALE GENOMIC DNA]</scope>
    <source>
        <strain evidence="5">cv. St1</strain>
    </source>
</reference>
<gene>
    <name evidence="4" type="ORF">CFOL_v3_01603</name>
</gene>
<name>A0A1Q3AQN9_CEPFO</name>
<feature type="domain" description="Retropepsins" evidence="3">
    <location>
        <begin position="114"/>
        <end position="190"/>
    </location>
</feature>
<organism evidence="4 5">
    <name type="scientific">Cephalotus follicularis</name>
    <name type="common">Albany pitcher plant</name>
    <dbReference type="NCBI Taxonomy" id="3775"/>
    <lineage>
        <taxon>Eukaryota</taxon>
        <taxon>Viridiplantae</taxon>
        <taxon>Streptophyta</taxon>
        <taxon>Embryophyta</taxon>
        <taxon>Tracheophyta</taxon>
        <taxon>Spermatophyta</taxon>
        <taxon>Magnoliopsida</taxon>
        <taxon>eudicotyledons</taxon>
        <taxon>Gunneridae</taxon>
        <taxon>Pentapetalae</taxon>
        <taxon>rosids</taxon>
        <taxon>fabids</taxon>
        <taxon>Oxalidales</taxon>
        <taxon>Cephalotaceae</taxon>
        <taxon>Cephalotus</taxon>
    </lineage>
</organism>
<keyword evidence="2" id="KW-1133">Transmembrane helix</keyword>
<dbReference type="EMBL" id="BDDD01000054">
    <property type="protein sequence ID" value="GAV58067.1"/>
    <property type="molecule type" value="Genomic_DNA"/>
</dbReference>
<evidence type="ECO:0000259" key="3">
    <source>
        <dbReference type="Pfam" id="PF00077"/>
    </source>
</evidence>
<keyword evidence="5" id="KW-1185">Reference proteome</keyword>
<comment type="caution">
    <text evidence="4">The sequence shown here is derived from an EMBL/GenBank/DDBJ whole genome shotgun (WGS) entry which is preliminary data.</text>
</comment>
<feature type="transmembrane region" description="Helical" evidence="2">
    <location>
        <begin position="22"/>
        <end position="41"/>
    </location>
</feature>
<keyword evidence="2" id="KW-0472">Membrane</keyword>
<keyword evidence="2" id="KW-0812">Transmembrane</keyword>
<evidence type="ECO:0000256" key="1">
    <source>
        <dbReference type="ARBA" id="ARBA00022801"/>
    </source>
</evidence>
<proteinExistence type="predicted"/>
<dbReference type="OrthoDB" id="1748810at2759"/>
<dbReference type="CDD" id="cd00303">
    <property type="entry name" value="retropepsin_like"/>
    <property type="match status" value="1"/>
</dbReference>
<dbReference type="Pfam" id="PF00077">
    <property type="entry name" value="RVP"/>
    <property type="match status" value="1"/>
</dbReference>
<evidence type="ECO:0000313" key="5">
    <source>
        <dbReference type="Proteomes" id="UP000187406"/>
    </source>
</evidence>
<evidence type="ECO:0000313" key="4">
    <source>
        <dbReference type="EMBL" id="GAV58067.1"/>
    </source>
</evidence>
<dbReference type="InterPro" id="IPR018061">
    <property type="entry name" value="Retropepsins"/>
</dbReference>
<keyword evidence="1" id="KW-0378">Hydrolase</keyword>
<feature type="transmembrane region" description="Helical" evidence="2">
    <location>
        <begin position="285"/>
        <end position="309"/>
    </location>
</feature>
<dbReference type="GO" id="GO:0016787">
    <property type="term" value="F:hydrolase activity"/>
    <property type="evidence" value="ECO:0007669"/>
    <property type="project" value="UniProtKB-KW"/>
</dbReference>
<dbReference type="InParanoid" id="A0A1Q3AQN9"/>
<accession>A0A1Q3AQN9</accession>
<sequence>MNNDKQKESSLLIQLGDKIREYLLKLKLFLIFIFLSFWLYFSHSSSITLISQPYKLQKTFQRFNNPLSKNLILQDLQKEIKDTRKEIEPIEPNIQEEEKLINLIERITYQNWNINIIITIQDSFKLQTIALVDSGAETNCIQEELIPTKFFEKTEQKLSIANGESLIVKFKISDVHICNEGVYIKQSFILVKDDLGIGIILNQPFLEIIKPFKVTNEGITTKLFQQKILFTFNEKSITKEVNLLKTLSIFKEHSINLIRTKEKYLSNKKFEQQLFQLSGPQQFQFIYILSVTIISISILYFCSSLSLLLSLL</sequence>
<evidence type="ECO:0000256" key="2">
    <source>
        <dbReference type="SAM" id="Phobius"/>
    </source>
</evidence>
<dbReference type="Proteomes" id="UP000187406">
    <property type="component" value="Unassembled WGS sequence"/>
</dbReference>
<dbReference type="AlphaFoldDB" id="A0A1Q3AQN9"/>